<name>A0A839GQV7_9BACT</name>
<dbReference type="GO" id="GO:0008270">
    <property type="term" value="F:zinc ion binding"/>
    <property type="evidence" value="ECO:0007669"/>
    <property type="project" value="UniProtKB-KW"/>
</dbReference>
<dbReference type="SMART" id="SM00429">
    <property type="entry name" value="IPT"/>
    <property type="match status" value="6"/>
</dbReference>
<dbReference type="Gene3D" id="2.60.40.740">
    <property type="match status" value="1"/>
</dbReference>
<feature type="signal peptide" evidence="1">
    <location>
        <begin position="1"/>
        <end position="20"/>
    </location>
</feature>
<dbReference type="Gene3D" id="2.60.40.10">
    <property type="entry name" value="Immunoglobulins"/>
    <property type="match status" value="6"/>
</dbReference>
<dbReference type="InterPro" id="IPR050952">
    <property type="entry name" value="TRIM-NHL_E3_ligases"/>
</dbReference>
<dbReference type="PANTHER" id="PTHR24104:SF25">
    <property type="entry name" value="PROTEIN LIN-41"/>
    <property type="match status" value="1"/>
</dbReference>
<dbReference type="NCBIfam" id="TIGR01451">
    <property type="entry name" value="B_ant_repeat"/>
    <property type="match status" value="1"/>
</dbReference>
<dbReference type="Proteomes" id="UP000563094">
    <property type="component" value="Unassembled WGS sequence"/>
</dbReference>
<dbReference type="CDD" id="cd05819">
    <property type="entry name" value="NHL"/>
    <property type="match status" value="2"/>
</dbReference>
<dbReference type="Pfam" id="PF24595">
    <property type="entry name" value="DUF7619"/>
    <property type="match status" value="1"/>
</dbReference>
<dbReference type="CDD" id="cd00102">
    <property type="entry name" value="IPT"/>
    <property type="match status" value="1"/>
</dbReference>
<dbReference type="InterPro" id="IPR055353">
    <property type="entry name" value="DUF7619"/>
</dbReference>
<dbReference type="InterPro" id="IPR013783">
    <property type="entry name" value="Ig-like_fold"/>
</dbReference>
<accession>A0A839GQV7</accession>
<feature type="chain" id="PRO_5032515777" description="IPT/TIG domain-containing protein" evidence="1">
    <location>
        <begin position="21"/>
        <end position="1657"/>
    </location>
</feature>
<protein>
    <recommendedName>
        <fullName evidence="2">IPT/TIG domain-containing protein</fullName>
    </recommendedName>
</protein>
<dbReference type="SUPFAM" id="SSF101898">
    <property type="entry name" value="NHL repeat"/>
    <property type="match status" value="2"/>
</dbReference>
<dbReference type="Pfam" id="PF18962">
    <property type="entry name" value="Por_Secre_tail"/>
    <property type="match status" value="1"/>
</dbReference>
<dbReference type="Gene3D" id="2.120.10.30">
    <property type="entry name" value="TolB, C-terminal domain"/>
    <property type="match status" value="2"/>
</dbReference>
<dbReference type="Gene3D" id="2.40.10.500">
    <property type="match status" value="1"/>
</dbReference>
<dbReference type="InterPro" id="IPR011042">
    <property type="entry name" value="6-blade_b-propeller_TolB-like"/>
</dbReference>
<dbReference type="SUPFAM" id="SSF81296">
    <property type="entry name" value="E set domains"/>
    <property type="match status" value="6"/>
</dbReference>
<feature type="domain" description="IPT/TIG" evidence="2">
    <location>
        <begin position="1163"/>
        <end position="1243"/>
    </location>
</feature>
<dbReference type="RefSeq" id="WP_246386847.1">
    <property type="nucleotide sequence ID" value="NZ_JACJIQ010000006.1"/>
</dbReference>
<dbReference type="CDD" id="cd00603">
    <property type="entry name" value="IPT_PCSR"/>
    <property type="match status" value="2"/>
</dbReference>
<feature type="domain" description="IPT/TIG" evidence="2">
    <location>
        <begin position="1492"/>
        <end position="1571"/>
    </location>
</feature>
<keyword evidence="1" id="KW-0732">Signal</keyword>
<proteinExistence type="predicted"/>
<feature type="domain" description="IPT/TIG" evidence="2">
    <location>
        <begin position="1246"/>
        <end position="1327"/>
    </location>
</feature>
<comment type="caution">
    <text evidence="3">The sequence shown here is derived from an EMBL/GenBank/DDBJ whole genome shotgun (WGS) entry which is preliminary data.</text>
</comment>
<feature type="domain" description="IPT/TIG" evidence="2">
    <location>
        <begin position="1080"/>
        <end position="1161"/>
    </location>
</feature>
<reference evidence="3 4" key="1">
    <citation type="submission" date="2020-08" db="EMBL/GenBank/DDBJ databases">
        <title>Genomic Encyclopedia of Type Strains, Phase IV (KMG-IV): sequencing the most valuable type-strain genomes for metagenomic binning, comparative biology and taxonomic classification.</title>
        <authorList>
            <person name="Goeker M."/>
        </authorList>
    </citation>
    <scope>NUCLEOTIDE SEQUENCE [LARGE SCALE GENOMIC DNA]</scope>
    <source>
        <strain evidence="3 4">DSM 29854</strain>
    </source>
</reference>
<evidence type="ECO:0000313" key="4">
    <source>
        <dbReference type="Proteomes" id="UP000563094"/>
    </source>
</evidence>
<dbReference type="NCBIfam" id="TIGR04183">
    <property type="entry name" value="Por_Secre_tail"/>
    <property type="match status" value="1"/>
</dbReference>
<dbReference type="PANTHER" id="PTHR24104">
    <property type="entry name" value="E3 UBIQUITIN-PROTEIN LIGASE NHLRC1-RELATED"/>
    <property type="match status" value="1"/>
</dbReference>
<evidence type="ECO:0000313" key="3">
    <source>
        <dbReference type="EMBL" id="MBA9077277.1"/>
    </source>
</evidence>
<dbReference type="InterPro" id="IPR014756">
    <property type="entry name" value="Ig_E-set"/>
</dbReference>
<sequence length="1657" mass="180125">MMQRYLLLLALLFHFHLTFSQDFDFQKESIISTTISTPHDIAIDKAGNLYILEQFSVTVLNNTGKVLEGIDIGKNSPLTNNASIALDNAGDIYAADLSCNCVTKFSIDGQPQQTFGSSSTNTGGILSIGSIIIDEQKHVFIADKTKNTVLKFNQSGTLIQQIGNSIATGGTLGAVADIGFDAQQNLYVLDDVEKLVHKFSPNGDVLGSFSFDQNGWGQANTGGLSLAVGKFGGIYLIFNKKILQFDSNGVFIKPIHHTGNNEDLLVGPHLKLALDETGNLYLLDGRPTPSSGQSKSYFKKFSPSGDLLQTFQFKKSFFIPTFDQQGNLYVYENNRKEILKYDATGNLLLKIKANIFPNDEYYSTTNYLAVDNSGNIYHLEHKENSLRIQKFSSSGSFLKSFKINLSTNVNDRIFYPGGISVNQAGIIRVHDLGNKLIQQINPEGVLLEPLGTRGPWSEILNNINLLEFDGQGNAYTLSWPDSRIKKFTPSGEKVLEYYTGEVAPDVHPINFGVDNAGKVYIAFRHINKRLGLYRIFSSSGQLLNEVSEEKGSITPNKTGNTYVTRETDGTLAIFTYKDISLLNYITGKIYVEANNDCNKGELEYSLAGIIVSAEPGPRYAVTNEKGEYRLEVGVGRFTVKQLVPPDLMSQMQNICATPQTVYFSNLGNTKRGPDFGFQEVGKPFLTVSITSNRRRRCMENLTTVTYANNGFATAYQAKVTVQLPPQIHFISASIPHYIDAKGNYVFLVGDLNPNQSGTIFIRDKVSCDDPSIRGLTVCTKVWITPNNIYSPKPHWDNSYMGVLGKVTQEGQARFVISNKGVANMSDSLTYRVYQNLALSLTGKYKLATGDSLVLRFQTDSRVVRVEADQPQGHPHKTIASANLEMQKANVTGLPDVAMMAYQPDESEPEIAEECLPITDSFDPNDKQVVPVGLTPERYTPTNAPLKYTIRFQNTGNDVAYKVVVVDTLSSDLDLSTFKIGAVSHPYRLTVSSKERPILTFTFNNIMLPDSGTNQAGSNGAIQFSIKPKADLPEKHLIENYADIFFDFNEPVRTNTTQNRIYDLPPVIAEQQLKASEIVASPAISSFSPIQSRIGTPVTITGKNFSAVAAENKVAFNGIAAQVLWASPTEIKALVPATAVSGKIKVVTPDGAVSSLEEFTVYQKPTITAITPNEAVPGEVVTITGNHFSPEARQDTVTFNGVAATVQEATLTYLKVQVPEAALKGKVEVKTLGGKVESQELFMVWHHPVLSSFSPRAGKIGAEVLLTGSKFAPTAASNQVFFNQIKAEVLESTGTTLKVKVPTGASSGKIKVVTENGNGSSTTNFTVYQPPILTRFAPAEGIIGAEVTLEGNHLTSELVESVMLGTLTCEILSIGANAVTIKIPTGAGSNKFIIQTKGGQVTSVGTYQVWHPPVISGFNLNRQRVGGNLSLQGTNFAPTAQRNTVNFNSLAAEVLQASESQLLVRVPAGATSGTVKVTTPGGTASKAFEVIPAPILTQILPAQGSVGTVVELKGDHFNTFGEQDTVMFGSFKALILSASETVLKVRVPRGATTGNVMVAGLGGRDTKSFTVEELTPDQSIQVYPNPSTGKFIVDFIKADFDVQSVKVFESTGKQVYQTAVATTQTGQIEVNLQHHQAGLYLLIIETQRGKVLKRISIL</sequence>
<keyword evidence="4" id="KW-1185">Reference proteome</keyword>
<evidence type="ECO:0000259" key="2">
    <source>
        <dbReference type="SMART" id="SM00429"/>
    </source>
</evidence>
<dbReference type="EMBL" id="JACJIQ010000006">
    <property type="protein sequence ID" value="MBA9077277.1"/>
    <property type="molecule type" value="Genomic_DNA"/>
</dbReference>
<gene>
    <name evidence="3" type="ORF">FHS90_001988</name>
</gene>
<dbReference type="InterPro" id="IPR047589">
    <property type="entry name" value="DUF11_rpt"/>
</dbReference>
<evidence type="ECO:0000256" key="1">
    <source>
        <dbReference type="SAM" id="SignalP"/>
    </source>
</evidence>
<feature type="domain" description="IPT/TIG" evidence="2">
    <location>
        <begin position="1329"/>
        <end position="1409"/>
    </location>
</feature>
<dbReference type="Pfam" id="PF01833">
    <property type="entry name" value="TIG"/>
    <property type="match status" value="6"/>
</dbReference>
<dbReference type="InterPro" id="IPR002909">
    <property type="entry name" value="IPT_dom"/>
</dbReference>
<organism evidence="3 4">
    <name type="scientific">Rufibacter quisquiliarum</name>
    <dbReference type="NCBI Taxonomy" id="1549639"/>
    <lineage>
        <taxon>Bacteria</taxon>
        <taxon>Pseudomonadati</taxon>
        <taxon>Bacteroidota</taxon>
        <taxon>Cytophagia</taxon>
        <taxon>Cytophagales</taxon>
        <taxon>Hymenobacteraceae</taxon>
        <taxon>Rufibacter</taxon>
    </lineage>
</organism>
<dbReference type="InterPro" id="IPR026444">
    <property type="entry name" value="Secre_tail"/>
</dbReference>
<feature type="domain" description="IPT/TIG" evidence="2">
    <location>
        <begin position="1411"/>
        <end position="1490"/>
    </location>
</feature>